<keyword evidence="2" id="KW-1003">Cell membrane</keyword>
<keyword evidence="7 8" id="KW-0472">Membrane</keyword>
<sequence length="551" mass="58262">MNDHAASWPHAAPVTLAARRARHRIAVGWLGAGWVILLILAVATPINHDEDQYLAAALLTKSGHPFIDFLYLQTPLQPYLTAPLVGLVEGWNLLVLRLATATAGALLMLALYSTAIFAGASASAARLGALAMACCHIFLFSAGVVRNDMLPALFAGVAMVAGVAALRGRGDGYILWALAGLALGAATSTKLSYAIPAAATGAFLLCRWWVERRDPVSWRAFAGFAIGGLAGLLPTMTAFTAAPSGFLYGVLEYGATAPFEWYALNGAGDRLLPTAKALDSLLVLARGPALLALLLVVGDMYRRQAQGRATPPALRFLEVLTIAGLIAGLMPTPTWRQYFLPMLAPLFARAALVPLPKGNMRRIGTTLALILAVVGSLKHAKYLGHAASSGEWNILTLSRQAHWIGREVHATGAGGPIATLSPHLMIDSGLPLMPEFATGPFAYRTGDRIDRERQLGLVMTSPSGVAQRLDCAAPAAIITGLESHHHIDRIGLDTPLRRYAQAHGYRLLRYPGSEAELYVRARKADAKPGAGCGPSQGQGFNCTGCAPTGPT</sequence>
<evidence type="ECO:0000256" key="8">
    <source>
        <dbReference type="SAM" id="Phobius"/>
    </source>
</evidence>
<comment type="caution">
    <text evidence="9">The sequence shown here is derived from an EMBL/GenBank/DDBJ whole genome shotgun (WGS) entry which is preliminary data.</text>
</comment>
<dbReference type="RefSeq" id="WP_107968246.1">
    <property type="nucleotide sequence ID" value="NZ_NWBU01000010.1"/>
</dbReference>
<evidence type="ECO:0000256" key="5">
    <source>
        <dbReference type="ARBA" id="ARBA00022692"/>
    </source>
</evidence>
<dbReference type="PANTHER" id="PTHR33908">
    <property type="entry name" value="MANNOSYLTRANSFERASE YKCB-RELATED"/>
    <property type="match status" value="1"/>
</dbReference>
<evidence type="ECO:0000256" key="2">
    <source>
        <dbReference type="ARBA" id="ARBA00022475"/>
    </source>
</evidence>
<dbReference type="GO" id="GO:0009103">
    <property type="term" value="P:lipopolysaccharide biosynthetic process"/>
    <property type="evidence" value="ECO:0007669"/>
    <property type="project" value="UniProtKB-ARBA"/>
</dbReference>
<accession>A0A2T5FVT5</accession>
<evidence type="ECO:0000256" key="1">
    <source>
        <dbReference type="ARBA" id="ARBA00004651"/>
    </source>
</evidence>
<dbReference type="AlphaFoldDB" id="A0A2T5FVT5"/>
<feature type="transmembrane region" description="Helical" evidence="8">
    <location>
        <begin position="124"/>
        <end position="143"/>
    </location>
</feature>
<feature type="transmembrane region" description="Helical" evidence="8">
    <location>
        <begin position="26"/>
        <end position="46"/>
    </location>
</feature>
<dbReference type="PANTHER" id="PTHR33908:SF11">
    <property type="entry name" value="MEMBRANE PROTEIN"/>
    <property type="match status" value="1"/>
</dbReference>
<dbReference type="OrthoDB" id="7463529at2"/>
<feature type="transmembrane region" description="Helical" evidence="8">
    <location>
        <begin position="173"/>
        <end position="188"/>
    </location>
</feature>
<evidence type="ECO:0000256" key="4">
    <source>
        <dbReference type="ARBA" id="ARBA00022679"/>
    </source>
</evidence>
<evidence type="ECO:0000313" key="9">
    <source>
        <dbReference type="EMBL" id="PTQ09893.1"/>
    </source>
</evidence>
<evidence type="ECO:0000313" key="10">
    <source>
        <dbReference type="Proteomes" id="UP000244162"/>
    </source>
</evidence>
<protein>
    <recommendedName>
        <fullName evidence="11">Glycosyltransferase RgtA/B/C/D-like domain-containing protein</fullName>
    </recommendedName>
</protein>
<reference evidence="9 10" key="1">
    <citation type="submission" date="2017-09" db="EMBL/GenBank/DDBJ databases">
        <title>Sphingomonas panjinensis sp.nov., isolated from oil-contaminated soil.</title>
        <authorList>
            <person name="Wang L."/>
            <person name="Chen L."/>
        </authorList>
    </citation>
    <scope>NUCLEOTIDE SEQUENCE [LARGE SCALE GENOMIC DNA]</scope>
    <source>
        <strain evidence="9 10">FW-11</strain>
    </source>
</reference>
<evidence type="ECO:0000256" key="7">
    <source>
        <dbReference type="ARBA" id="ARBA00023136"/>
    </source>
</evidence>
<keyword evidence="4" id="KW-0808">Transferase</keyword>
<feature type="transmembrane region" description="Helical" evidence="8">
    <location>
        <begin position="94"/>
        <end position="112"/>
    </location>
</feature>
<keyword evidence="5 8" id="KW-0812">Transmembrane</keyword>
<feature type="transmembrane region" description="Helical" evidence="8">
    <location>
        <begin position="149"/>
        <end position="166"/>
    </location>
</feature>
<feature type="transmembrane region" description="Helical" evidence="8">
    <location>
        <begin position="313"/>
        <end position="332"/>
    </location>
</feature>
<comment type="subcellular location">
    <subcellularLocation>
        <location evidence="1">Cell membrane</location>
        <topology evidence="1">Multi-pass membrane protein</topology>
    </subcellularLocation>
</comment>
<proteinExistence type="predicted"/>
<dbReference type="GO" id="GO:0016763">
    <property type="term" value="F:pentosyltransferase activity"/>
    <property type="evidence" value="ECO:0007669"/>
    <property type="project" value="TreeGrafter"/>
</dbReference>
<keyword evidence="6 8" id="KW-1133">Transmembrane helix</keyword>
<evidence type="ECO:0000256" key="3">
    <source>
        <dbReference type="ARBA" id="ARBA00022676"/>
    </source>
</evidence>
<evidence type="ECO:0000256" key="6">
    <source>
        <dbReference type="ARBA" id="ARBA00022989"/>
    </source>
</evidence>
<organism evidence="9 10">
    <name type="scientific">Sphingomonas oleivorans</name>
    <dbReference type="NCBI Taxonomy" id="1735121"/>
    <lineage>
        <taxon>Bacteria</taxon>
        <taxon>Pseudomonadati</taxon>
        <taxon>Pseudomonadota</taxon>
        <taxon>Alphaproteobacteria</taxon>
        <taxon>Sphingomonadales</taxon>
        <taxon>Sphingomonadaceae</taxon>
        <taxon>Sphingomonas</taxon>
    </lineage>
</organism>
<dbReference type="InterPro" id="IPR050297">
    <property type="entry name" value="LipidA_mod_glycosyltrf_83"/>
</dbReference>
<keyword evidence="10" id="KW-1185">Reference proteome</keyword>
<name>A0A2T5FVT5_9SPHN</name>
<dbReference type="EMBL" id="NWBU01000010">
    <property type="protein sequence ID" value="PTQ09893.1"/>
    <property type="molecule type" value="Genomic_DNA"/>
</dbReference>
<dbReference type="GO" id="GO:0005886">
    <property type="term" value="C:plasma membrane"/>
    <property type="evidence" value="ECO:0007669"/>
    <property type="project" value="UniProtKB-SubCell"/>
</dbReference>
<evidence type="ECO:0008006" key="11">
    <source>
        <dbReference type="Google" id="ProtNLM"/>
    </source>
</evidence>
<dbReference type="Proteomes" id="UP000244162">
    <property type="component" value="Unassembled WGS sequence"/>
</dbReference>
<feature type="transmembrane region" description="Helical" evidence="8">
    <location>
        <begin position="222"/>
        <end position="242"/>
    </location>
</feature>
<feature type="transmembrane region" description="Helical" evidence="8">
    <location>
        <begin position="281"/>
        <end position="301"/>
    </location>
</feature>
<gene>
    <name evidence="9" type="ORF">CLG96_12065</name>
</gene>
<keyword evidence="3" id="KW-0328">Glycosyltransferase</keyword>